<protein>
    <submittedName>
        <fullName evidence="5">Ankyrin repeat domain-containing protein</fullName>
    </submittedName>
</protein>
<feature type="chain" id="PRO_5038119568" evidence="4">
    <location>
        <begin position="22"/>
        <end position="226"/>
    </location>
</feature>
<keyword evidence="4" id="KW-0732">Signal</keyword>
<accession>A0A939GZT1</accession>
<gene>
    <name evidence="5" type="ORF">J1777_07925</name>
</gene>
<feature type="repeat" description="ANK" evidence="3">
    <location>
        <begin position="122"/>
        <end position="147"/>
    </location>
</feature>
<dbReference type="PROSITE" id="PS50088">
    <property type="entry name" value="ANK_REPEAT"/>
    <property type="match status" value="3"/>
</dbReference>
<dbReference type="Gene3D" id="1.25.40.20">
    <property type="entry name" value="Ankyrin repeat-containing domain"/>
    <property type="match status" value="1"/>
</dbReference>
<keyword evidence="2 3" id="KW-0040">ANK repeat</keyword>
<dbReference type="PANTHER" id="PTHR24166:SF48">
    <property type="entry name" value="PROTEIN VAPYRIN"/>
    <property type="match status" value="1"/>
</dbReference>
<reference evidence="5" key="1">
    <citation type="submission" date="2021-03" db="EMBL/GenBank/DDBJ databases">
        <title>Comamonas denitrificans.</title>
        <authorList>
            <person name="Finster K."/>
        </authorList>
    </citation>
    <scope>NUCLEOTIDE SEQUENCE</scope>
    <source>
        <strain evidence="5">MM2021_4</strain>
    </source>
</reference>
<feature type="repeat" description="ANK" evidence="3">
    <location>
        <begin position="92"/>
        <end position="120"/>
    </location>
</feature>
<evidence type="ECO:0000256" key="1">
    <source>
        <dbReference type="ARBA" id="ARBA00022737"/>
    </source>
</evidence>
<comment type="caution">
    <text evidence="5">The sequence shown here is derived from an EMBL/GenBank/DDBJ whole genome shotgun (WGS) entry which is preliminary data.</text>
</comment>
<feature type="signal peptide" evidence="4">
    <location>
        <begin position="1"/>
        <end position="21"/>
    </location>
</feature>
<dbReference type="Pfam" id="PF00023">
    <property type="entry name" value="Ank"/>
    <property type="match status" value="1"/>
</dbReference>
<name>A0A939GZT1_9BURK</name>
<evidence type="ECO:0000256" key="4">
    <source>
        <dbReference type="SAM" id="SignalP"/>
    </source>
</evidence>
<feature type="repeat" description="ANK" evidence="3">
    <location>
        <begin position="159"/>
        <end position="191"/>
    </location>
</feature>
<dbReference type="SMART" id="SM00248">
    <property type="entry name" value="ANK"/>
    <property type="match status" value="3"/>
</dbReference>
<dbReference type="Proteomes" id="UP000664731">
    <property type="component" value="Unassembled WGS sequence"/>
</dbReference>
<dbReference type="Pfam" id="PF12796">
    <property type="entry name" value="Ank_2"/>
    <property type="match status" value="1"/>
</dbReference>
<dbReference type="PANTHER" id="PTHR24166">
    <property type="entry name" value="ROLLING PEBBLES, ISOFORM B"/>
    <property type="match status" value="1"/>
</dbReference>
<proteinExistence type="predicted"/>
<sequence length="226" mass="24592">MMGRRPLVLGCALGLALSALSAHGGALEDFQTAIVRDNDRAIVNLLLRGMDPNTVDAQGQPALVKALRLESWRVADALLLGPKLDVNKANPQGETPLMLACIKGRLDFVERLLQKGAQANRPGWTPLHYAASADHPDSVAIARLLIQEHYAYIDAQSPNGSTPLMLAAQYGSQAMVELLLEEGADSHVRNQLGLAAQDFAQRSQRDYLVELLQAQRRSSRRAPASW</sequence>
<keyword evidence="6" id="KW-1185">Reference proteome</keyword>
<dbReference type="EMBL" id="JAFNME010000014">
    <property type="protein sequence ID" value="MBO1249748.1"/>
    <property type="molecule type" value="Genomic_DNA"/>
</dbReference>
<dbReference type="SUPFAM" id="SSF48403">
    <property type="entry name" value="Ankyrin repeat"/>
    <property type="match status" value="1"/>
</dbReference>
<evidence type="ECO:0000256" key="2">
    <source>
        <dbReference type="ARBA" id="ARBA00023043"/>
    </source>
</evidence>
<evidence type="ECO:0000256" key="3">
    <source>
        <dbReference type="PROSITE-ProRule" id="PRU00023"/>
    </source>
</evidence>
<organism evidence="5 6">
    <name type="scientific">Comamonas denitrificans</name>
    <dbReference type="NCBI Taxonomy" id="117506"/>
    <lineage>
        <taxon>Bacteria</taxon>
        <taxon>Pseudomonadati</taxon>
        <taxon>Pseudomonadota</taxon>
        <taxon>Betaproteobacteria</taxon>
        <taxon>Burkholderiales</taxon>
        <taxon>Comamonadaceae</taxon>
        <taxon>Comamonas</taxon>
    </lineage>
</organism>
<dbReference type="AlphaFoldDB" id="A0A939GZT1"/>
<dbReference type="InterPro" id="IPR002110">
    <property type="entry name" value="Ankyrin_rpt"/>
</dbReference>
<dbReference type="PRINTS" id="PR01415">
    <property type="entry name" value="ANKYRIN"/>
</dbReference>
<dbReference type="InterPro" id="IPR036770">
    <property type="entry name" value="Ankyrin_rpt-contain_sf"/>
</dbReference>
<dbReference type="PROSITE" id="PS50297">
    <property type="entry name" value="ANK_REP_REGION"/>
    <property type="match status" value="3"/>
</dbReference>
<evidence type="ECO:0000313" key="6">
    <source>
        <dbReference type="Proteomes" id="UP000664731"/>
    </source>
</evidence>
<dbReference type="InterPro" id="IPR050889">
    <property type="entry name" value="Dendritic_Spine_Reg/Scaffold"/>
</dbReference>
<keyword evidence="1" id="KW-0677">Repeat</keyword>
<evidence type="ECO:0000313" key="5">
    <source>
        <dbReference type="EMBL" id="MBO1249748.1"/>
    </source>
</evidence>